<keyword evidence="5 8" id="KW-0812">Transmembrane</keyword>
<dbReference type="AlphaFoldDB" id="A0A840TY47"/>
<feature type="transmembrane region" description="Helical" evidence="8">
    <location>
        <begin position="416"/>
        <end position="436"/>
    </location>
</feature>
<evidence type="ECO:0000259" key="9">
    <source>
        <dbReference type="Pfam" id="PF13231"/>
    </source>
</evidence>
<evidence type="ECO:0000256" key="8">
    <source>
        <dbReference type="SAM" id="Phobius"/>
    </source>
</evidence>
<dbReference type="GO" id="GO:0016763">
    <property type="term" value="F:pentosyltransferase activity"/>
    <property type="evidence" value="ECO:0007669"/>
    <property type="project" value="TreeGrafter"/>
</dbReference>
<reference evidence="10 11" key="1">
    <citation type="submission" date="2020-08" db="EMBL/GenBank/DDBJ databases">
        <title>Genomic Encyclopedia of Type Strains, Phase IV (KMG-IV): sequencing the most valuable type-strain genomes for metagenomic binning, comparative biology and taxonomic classification.</title>
        <authorList>
            <person name="Goeker M."/>
        </authorList>
    </citation>
    <scope>NUCLEOTIDE SEQUENCE [LARGE SCALE GENOMIC DNA]</scope>
    <source>
        <strain evidence="10 11">DSM 105074</strain>
    </source>
</reference>
<feature type="transmembrane region" description="Helical" evidence="8">
    <location>
        <begin position="328"/>
        <end position="347"/>
    </location>
</feature>
<dbReference type="PANTHER" id="PTHR33908">
    <property type="entry name" value="MANNOSYLTRANSFERASE YKCB-RELATED"/>
    <property type="match status" value="1"/>
</dbReference>
<name>A0A840TY47_9BACT</name>
<feature type="transmembrane region" description="Helical" evidence="8">
    <location>
        <begin position="112"/>
        <end position="128"/>
    </location>
</feature>
<feature type="transmembrane region" description="Helical" evidence="8">
    <location>
        <begin position="205"/>
        <end position="227"/>
    </location>
</feature>
<dbReference type="GO" id="GO:0009103">
    <property type="term" value="P:lipopolysaccharide biosynthetic process"/>
    <property type="evidence" value="ECO:0007669"/>
    <property type="project" value="UniProtKB-ARBA"/>
</dbReference>
<feature type="transmembrane region" description="Helical" evidence="8">
    <location>
        <begin position="176"/>
        <end position="193"/>
    </location>
</feature>
<feature type="transmembrane region" description="Helical" evidence="8">
    <location>
        <begin position="9"/>
        <end position="29"/>
    </location>
</feature>
<feature type="transmembrane region" description="Helical" evidence="8">
    <location>
        <begin position="270"/>
        <end position="291"/>
    </location>
</feature>
<keyword evidence="4 10" id="KW-0808">Transferase</keyword>
<evidence type="ECO:0000313" key="11">
    <source>
        <dbReference type="Proteomes" id="UP000557307"/>
    </source>
</evidence>
<dbReference type="PANTHER" id="PTHR33908:SF3">
    <property type="entry name" value="UNDECAPRENYL PHOSPHATE-ALPHA-4-AMINO-4-DEOXY-L-ARABINOSE ARABINOSYL TRANSFERASE"/>
    <property type="match status" value="1"/>
</dbReference>
<evidence type="ECO:0000256" key="3">
    <source>
        <dbReference type="ARBA" id="ARBA00022676"/>
    </source>
</evidence>
<keyword evidence="6 8" id="KW-1133">Transmembrane helix</keyword>
<feature type="transmembrane region" description="Helical" evidence="8">
    <location>
        <begin position="82"/>
        <end position="100"/>
    </location>
</feature>
<proteinExistence type="predicted"/>
<dbReference type="GO" id="GO:0005886">
    <property type="term" value="C:plasma membrane"/>
    <property type="evidence" value="ECO:0007669"/>
    <property type="project" value="UniProtKB-SubCell"/>
</dbReference>
<keyword evidence="11" id="KW-1185">Reference proteome</keyword>
<evidence type="ECO:0000256" key="6">
    <source>
        <dbReference type="ARBA" id="ARBA00022989"/>
    </source>
</evidence>
<dbReference type="Proteomes" id="UP000557307">
    <property type="component" value="Unassembled WGS sequence"/>
</dbReference>
<organism evidence="10 11">
    <name type="scientific">Rhabdobacter roseus</name>
    <dbReference type="NCBI Taxonomy" id="1655419"/>
    <lineage>
        <taxon>Bacteria</taxon>
        <taxon>Pseudomonadati</taxon>
        <taxon>Bacteroidota</taxon>
        <taxon>Cytophagia</taxon>
        <taxon>Cytophagales</taxon>
        <taxon>Cytophagaceae</taxon>
        <taxon>Rhabdobacter</taxon>
    </lineage>
</organism>
<dbReference type="InterPro" id="IPR038731">
    <property type="entry name" value="RgtA/B/C-like"/>
</dbReference>
<comment type="caution">
    <text evidence="10">The sequence shown here is derived from an EMBL/GenBank/DDBJ whole genome shotgun (WGS) entry which is preliminary data.</text>
</comment>
<evidence type="ECO:0000256" key="5">
    <source>
        <dbReference type="ARBA" id="ARBA00022692"/>
    </source>
</evidence>
<evidence type="ECO:0000313" key="10">
    <source>
        <dbReference type="EMBL" id="MBB5286213.1"/>
    </source>
</evidence>
<gene>
    <name evidence="10" type="ORF">HNQ92_004373</name>
</gene>
<feature type="transmembrane region" description="Helical" evidence="8">
    <location>
        <begin position="303"/>
        <end position="322"/>
    </location>
</feature>
<accession>A0A840TY47</accession>
<sequence>MKLLHRTDYLFVGLGVLLVYGLGLFLPILDSDPAFNALVALRMHQTGNYVELYDHFMPYLDKPHLTFWLAAASYKLFGVSAWAYRLPSVLVALLGIYATYRLGKAAYNRETGLLAAVILATTQAFMLGNHDVRMDALLTGLVALAAWQFYEYLQQGTWRSILLGGFLAGLAFDTKGMVGVGVVGVALLIEVLHRRAWERLWSVKVLGGLAAFAVAILPVLWCFYLQFDLHPEQVIAGRREVSGVWFMLWEQNFERMSGGRFGKAGAGDPFFFFHTLLWAALPWSLLLYASWATRVYRVRQVPLPEWFTGGGALACLVLFSLSSFKLPHYLNVLFPLMAVWLAGWLVGTWERPHPAQLRFVTVTQWIITVLMLGVAYGLVFWVFGSQLPAWLGGTFVVLGLLLFRLIFLVKVPLRRALLFSAWGTLLVNLMLNGHVYPALDTYQGGRQLARLVEKHQVPMDHLYFTAPSPVYYNLELDAGTLLPPLDREEVVEELYKKKTIWVITPAEYTPAYVPQGARVKSQHCIDDYHVTRLTGKFLNPATRSSTLEQHCLLELERL</sequence>
<feature type="transmembrane region" description="Helical" evidence="8">
    <location>
        <begin position="389"/>
        <end position="409"/>
    </location>
</feature>
<dbReference type="RefSeq" id="WP_184177114.1">
    <property type="nucleotide sequence ID" value="NZ_JACHGF010000008.1"/>
</dbReference>
<evidence type="ECO:0000256" key="2">
    <source>
        <dbReference type="ARBA" id="ARBA00022475"/>
    </source>
</evidence>
<comment type="subcellular location">
    <subcellularLocation>
        <location evidence="1">Cell membrane</location>
        <topology evidence="1">Multi-pass membrane protein</topology>
    </subcellularLocation>
</comment>
<evidence type="ECO:0000256" key="4">
    <source>
        <dbReference type="ARBA" id="ARBA00022679"/>
    </source>
</evidence>
<keyword evidence="7 8" id="KW-0472">Membrane</keyword>
<feature type="transmembrane region" description="Helical" evidence="8">
    <location>
        <begin position="359"/>
        <end position="383"/>
    </location>
</feature>
<evidence type="ECO:0000256" key="7">
    <source>
        <dbReference type="ARBA" id="ARBA00023136"/>
    </source>
</evidence>
<keyword evidence="3" id="KW-0328">Glycosyltransferase</keyword>
<dbReference type="InterPro" id="IPR050297">
    <property type="entry name" value="LipidA_mod_glycosyltrf_83"/>
</dbReference>
<evidence type="ECO:0000256" key="1">
    <source>
        <dbReference type="ARBA" id="ARBA00004651"/>
    </source>
</evidence>
<protein>
    <submittedName>
        <fullName evidence="10">4-amino-4-deoxy-L-arabinose transferase-like glycosyltransferase</fullName>
    </submittedName>
</protein>
<dbReference type="EMBL" id="JACHGF010000008">
    <property type="protein sequence ID" value="MBB5286213.1"/>
    <property type="molecule type" value="Genomic_DNA"/>
</dbReference>
<dbReference type="GO" id="GO:0010041">
    <property type="term" value="P:response to iron(III) ion"/>
    <property type="evidence" value="ECO:0007669"/>
    <property type="project" value="TreeGrafter"/>
</dbReference>
<feature type="domain" description="Glycosyltransferase RgtA/B/C/D-like" evidence="9">
    <location>
        <begin position="61"/>
        <end position="220"/>
    </location>
</feature>
<dbReference type="Pfam" id="PF13231">
    <property type="entry name" value="PMT_2"/>
    <property type="match status" value="1"/>
</dbReference>
<keyword evidence="2" id="KW-1003">Cell membrane</keyword>